<feature type="domain" description="Tr-type G" evidence="5">
    <location>
        <begin position="20"/>
        <end position="295"/>
    </location>
</feature>
<dbReference type="Gene3D" id="2.40.30.10">
    <property type="entry name" value="Translation factors"/>
    <property type="match status" value="1"/>
</dbReference>
<dbReference type="SUPFAM" id="SSF54211">
    <property type="entry name" value="Ribosomal protein S5 domain 2-like"/>
    <property type="match status" value="1"/>
</dbReference>
<dbReference type="GO" id="GO:0032790">
    <property type="term" value="P:ribosome disassembly"/>
    <property type="evidence" value="ECO:0007669"/>
    <property type="project" value="TreeGrafter"/>
</dbReference>
<dbReference type="FunFam" id="3.40.50.300:FF:000514">
    <property type="entry name" value="Ribosome-releasing factor 2, mitochondrial"/>
    <property type="match status" value="1"/>
</dbReference>
<name>A0A811L5R2_9BILA</name>
<keyword evidence="2" id="KW-0648">Protein biosynthesis</keyword>
<proteinExistence type="predicted"/>
<dbReference type="Pfam" id="PF14492">
    <property type="entry name" value="EFG_III"/>
    <property type="match status" value="1"/>
</dbReference>
<evidence type="ECO:0000256" key="3">
    <source>
        <dbReference type="ARBA" id="ARBA00023128"/>
    </source>
</evidence>
<dbReference type="InterPro" id="IPR027417">
    <property type="entry name" value="P-loop_NTPase"/>
</dbReference>
<protein>
    <recommendedName>
        <fullName evidence="5">Tr-type G domain-containing protein</fullName>
    </recommendedName>
</protein>
<dbReference type="PANTHER" id="PTHR43261:SF1">
    <property type="entry name" value="RIBOSOME-RELEASING FACTOR 2, MITOCHONDRIAL"/>
    <property type="match status" value="1"/>
</dbReference>
<dbReference type="Gene3D" id="3.40.50.300">
    <property type="entry name" value="P-loop containing nucleotide triphosphate hydrolases"/>
    <property type="match status" value="1"/>
</dbReference>
<dbReference type="InterPro" id="IPR014721">
    <property type="entry name" value="Ribsml_uS5_D2-typ_fold_subgr"/>
</dbReference>
<keyword evidence="7" id="KW-1185">Reference proteome</keyword>
<dbReference type="PROSITE" id="PS50818">
    <property type="entry name" value="INTEIN_C_TER"/>
    <property type="match status" value="1"/>
</dbReference>
<evidence type="ECO:0000313" key="6">
    <source>
        <dbReference type="EMBL" id="CAD5224546.1"/>
    </source>
</evidence>
<dbReference type="InterPro" id="IPR000640">
    <property type="entry name" value="EFG_V-like"/>
</dbReference>
<dbReference type="Proteomes" id="UP000783686">
    <property type="component" value="Unassembled WGS sequence"/>
</dbReference>
<dbReference type="OrthoDB" id="198619at2759"/>
<dbReference type="Pfam" id="PF00679">
    <property type="entry name" value="EFG_C"/>
    <property type="match status" value="1"/>
</dbReference>
<evidence type="ECO:0000256" key="2">
    <source>
        <dbReference type="ARBA" id="ARBA00022917"/>
    </source>
</evidence>
<dbReference type="InterPro" id="IPR030934">
    <property type="entry name" value="Intein_C"/>
</dbReference>
<dbReference type="InterPro" id="IPR035649">
    <property type="entry name" value="EFG_V"/>
</dbReference>
<accession>A0A811L5R2</accession>
<dbReference type="GO" id="GO:0032543">
    <property type="term" value="P:mitochondrial translation"/>
    <property type="evidence" value="ECO:0007669"/>
    <property type="project" value="TreeGrafter"/>
</dbReference>
<dbReference type="GO" id="GO:0005525">
    <property type="term" value="F:GTP binding"/>
    <property type="evidence" value="ECO:0007669"/>
    <property type="project" value="UniProtKB-KW"/>
</dbReference>
<organism evidence="6 7">
    <name type="scientific">Bursaphelenchus okinawaensis</name>
    <dbReference type="NCBI Taxonomy" id="465554"/>
    <lineage>
        <taxon>Eukaryota</taxon>
        <taxon>Metazoa</taxon>
        <taxon>Ecdysozoa</taxon>
        <taxon>Nematoda</taxon>
        <taxon>Chromadorea</taxon>
        <taxon>Rhabditida</taxon>
        <taxon>Tylenchina</taxon>
        <taxon>Tylenchomorpha</taxon>
        <taxon>Aphelenchoidea</taxon>
        <taxon>Aphelenchoididae</taxon>
        <taxon>Bursaphelenchus</taxon>
    </lineage>
</organism>
<reference evidence="6" key="1">
    <citation type="submission" date="2020-09" db="EMBL/GenBank/DDBJ databases">
        <authorList>
            <person name="Kikuchi T."/>
        </authorList>
    </citation>
    <scope>NUCLEOTIDE SEQUENCE</scope>
    <source>
        <strain evidence="6">SH1</strain>
    </source>
</reference>
<dbReference type="EMBL" id="CAJFCW020000005">
    <property type="protein sequence ID" value="CAG9119954.1"/>
    <property type="molecule type" value="Genomic_DNA"/>
</dbReference>
<dbReference type="NCBIfam" id="TIGR00231">
    <property type="entry name" value="small_GTP"/>
    <property type="match status" value="1"/>
</dbReference>
<gene>
    <name evidence="6" type="ORF">BOKJ2_LOCUS11133</name>
</gene>
<evidence type="ECO:0000259" key="5">
    <source>
        <dbReference type="PROSITE" id="PS51722"/>
    </source>
</evidence>
<dbReference type="SUPFAM" id="SSF54980">
    <property type="entry name" value="EF-G C-terminal domain-like"/>
    <property type="match status" value="2"/>
</dbReference>
<dbReference type="InterPro" id="IPR009000">
    <property type="entry name" value="Transl_B-barrel_sf"/>
</dbReference>
<dbReference type="InterPro" id="IPR000795">
    <property type="entry name" value="T_Tr_GTP-bd_dom"/>
</dbReference>
<keyword evidence="3" id="KW-0496">Mitochondrion</keyword>
<dbReference type="InterPro" id="IPR035647">
    <property type="entry name" value="EFG_III/V"/>
</dbReference>
<dbReference type="InterPro" id="IPR020568">
    <property type="entry name" value="Ribosomal_Su5_D2-typ_SF"/>
</dbReference>
<dbReference type="Gene3D" id="3.30.70.870">
    <property type="entry name" value="Elongation Factor G (Translational Gtpase), domain 3"/>
    <property type="match status" value="1"/>
</dbReference>
<dbReference type="InterPro" id="IPR041095">
    <property type="entry name" value="EFG_II"/>
</dbReference>
<dbReference type="Gene3D" id="3.30.70.240">
    <property type="match status" value="1"/>
</dbReference>
<dbReference type="Gene3D" id="3.30.230.10">
    <property type="match status" value="1"/>
</dbReference>
<keyword evidence="4" id="KW-0342">GTP-binding</keyword>
<evidence type="ECO:0000256" key="1">
    <source>
        <dbReference type="ARBA" id="ARBA00022741"/>
    </source>
</evidence>
<keyword evidence="1" id="KW-0547">Nucleotide-binding</keyword>
<dbReference type="SMART" id="SM00838">
    <property type="entry name" value="EFG_C"/>
    <property type="match status" value="1"/>
</dbReference>
<dbReference type="PANTHER" id="PTHR43261">
    <property type="entry name" value="TRANSLATION ELONGATION FACTOR G-RELATED"/>
    <property type="match status" value="1"/>
</dbReference>
<dbReference type="Pfam" id="PF22042">
    <property type="entry name" value="EF-G_D2"/>
    <property type="match status" value="1"/>
</dbReference>
<dbReference type="InterPro" id="IPR005225">
    <property type="entry name" value="Small_GTP-bd"/>
</dbReference>
<dbReference type="GO" id="GO:0005759">
    <property type="term" value="C:mitochondrial matrix"/>
    <property type="evidence" value="ECO:0007669"/>
    <property type="project" value="UniProtKB-ARBA"/>
</dbReference>
<dbReference type="CDD" id="cd03713">
    <property type="entry name" value="EFG_mtEFG_C"/>
    <property type="match status" value="1"/>
</dbReference>
<dbReference type="PROSITE" id="PS51722">
    <property type="entry name" value="G_TR_2"/>
    <property type="match status" value="1"/>
</dbReference>
<evidence type="ECO:0000256" key="4">
    <source>
        <dbReference type="ARBA" id="ARBA00023134"/>
    </source>
</evidence>
<dbReference type="PROSITE" id="PS00301">
    <property type="entry name" value="G_TR_1"/>
    <property type="match status" value="1"/>
</dbReference>
<dbReference type="EMBL" id="CAJFDH010000005">
    <property type="protein sequence ID" value="CAD5224546.1"/>
    <property type="molecule type" value="Genomic_DNA"/>
</dbReference>
<dbReference type="GO" id="GO:0003924">
    <property type="term" value="F:GTPase activity"/>
    <property type="evidence" value="ECO:0007669"/>
    <property type="project" value="InterPro"/>
</dbReference>
<dbReference type="PRINTS" id="PR00315">
    <property type="entry name" value="ELONGATNFCT"/>
</dbReference>
<comment type="caution">
    <text evidence="6">The sequence shown here is derived from an EMBL/GenBank/DDBJ whole genome shotgun (WGS) entry which is preliminary data.</text>
</comment>
<dbReference type="InterPro" id="IPR053905">
    <property type="entry name" value="EF-G-like_DII"/>
</dbReference>
<dbReference type="InterPro" id="IPR009022">
    <property type="entry name" value="EFG_III"/>
</dbReference>
<evidence type="ECO:0000313" key="7">
    <source>
        <dbReference type="Proteomes" id="UP000614601"/>
    </source>
</evidence>
<dbReference type="Pfam" id="PF00009">
    <property type="entry name" value="GTP_EFTU"/>
    <property type="match status" value="1"/>
</dbReference>
<dbReference type="CDD" id="cd16262">
    <property type="entry name" value="EFG_III"/>
    <property type="match status" value="1"/>
</dbReference>
<sequence length="699" mass="77621">MLLRKLNIQPLICKRLSSSTRIRNIGIVAHIDAGKTTVTERILYLCGTTRSVGDVDKGNTVTDFMDLERERGITIQSAAVTTFHKDHRINLIDTPGHVDFTFEVERSVRVLDGVVVVLDGSAGVQAQTLTVWKQASKNKLPSCFFVNKMDKPNADYEMTIDSIQQKLGFAVAPIVKPVVKDEKLLGFVDILNSSVLKMDTDEWTPIQDKSFESDVVHESKQELYEIIAENDDFFANEFLSTENCDNISIENVITSLRRCTLSNKIGTLASGTALRKTHSVVPLLDMINNYLPSPVDTNIDIPEEIITCGMVFKVGHDKRKGQLNFVRVYKGELLPNHAITLNNTAKGMVSSHTTQLFTPYSDDLQAIDKVETGNIAVVTGLTGSVTGDTITVAKNQKDAFILHGIEYPEPVFFCSIEPPNIGQALQMERALEELCIEDPSFRMRTDAESGQMILESMGELHIEVMKHRLKKEYGLDVFMGQMRVNFKEIPQGRSVVTTTVQDTFDQKRPQWCTLKIELELAPLSTSFKRAEIDLEDSDAPFIKREWQNAITEGCKNALFNGPVMGYPVHGVEIKVKRLDISGGRINSALLSACASDAVTEALKESGTYLAEPVMDIEVDVIGQKDGVISVIANELTRRRADIQDTTNNKVKAKLPLSEADGLAKSLRSVTSGLSTFHMKFGEYQQVGSEKVSSMRLQSF</sequence>
<dbReference type="SUPFAM" id="SSF50447">
    <property type="entry name" value="Translation proteins"/>
    <property type="match status" value="1"/>
</dbReference>
<dbReference type="Proteomes" id="UP000614601">
    <property type="component" value="Unassembled WGS sequence"/>
</dbReference>
<dbReference type="AlphaFoldDB" id="A0A811L5R2"/>
<dbReference type="SUPFAM" id="SSF52540">
    <property type="entry name" value="P-loop containing nucleoside triphosphate hydrolases"/>
    <property type="match status" value="1"/>
</dbReference>
<dbReference type="InterPro" id="IPR031157">
    <property type="entry name" value="G_TR_CS"/>
</dbReference>